<dbReference type="Proteomes" id="UP000663918">
    <property type="component" value="Chromosome"/>
</dbReference>
<dbReference type="Pfam" id="PF00270">
    <property type="entry name" value="DEAD"/>
    <property type="match status" value="1"/>
</dbReference>
<feature type="domain" description="Helicase ATP-binding" evidence="12">
    <location>
        <begin position="35"/>
        <end position="210"/>
    </location>
</feature>
<feature type="compositionally biased region" description="Basic and acidic residues" evidence="11">
    <location>
        <begin position="399"/>
        <end position="426"/>
    </location>
</feature>
<evidence type="ECO:0000313" key="16">
    <source>
        <dbReference type="Proteomes" id="UP000663918"/>
    </source>
</evidence>
<dbReference type="PANTHER" id="PTHR47959:SF13">
    <property type="entry name" value="ATP-DEPENDENT RNA HELICASE RHLE"/>
    <property type="match status" value="1"/>
</dbReference>
<dbReference type="PANTHER" id="PTHR47959">
    <property type="entry name" value="ATP-DEPENDENT RNA HELICASE RHLE-RELATED"/>
    <property type="match status" value="1"/>
</dbReference>
<dbReference type="GO" id="GO:0005524">
    <property type="term" value="F:ATP binding"/>
    <property type="evidence" value="ECO:0007669"/>
    <property type="project" value="UniProtKB-KW"/>
</dbReference>
<evidence type="ECO:0000256" key="10">
    <source>
        <dbReference type="PROSITE-ProRule" id="PRU00552"/>
    </source>
</evidence>
<dbReference type="CDD" id="cd00268">
    <property type="entry name" value="DEADc"/>
    <property type="match status" value="1"/>
</dbReference>
<keyword evidence="16" id="KW-1185">Reference proteome</keyword>
<evidence type="ECO:0000256" key="1">
    <source>
        <dbReference type="ARBA" id="ARBA00012552"/>
    </source>
</evidence>
<dbReference type="InterPro" id="IPR011545">
    <property type="entry name" value="DEAD/DEAH_box_helicase_dom"/>
</dbReference>
<evidence type="ECO:0000259" key="13">
    <source>
        <dbReference type="PROSITE" id="PS51194"/>
    </source>
</evidence>
<keyword evidence="2" id="KW-0963">Cytoplasm</keyword>
<dbReference type="EMBL" id="CP062222">
    <property type="protein sequence ID" value="QTC91534.1"/>
    <property type="molecule type" value="Genomic_DNA"/>
</dbReference>
<dbReference type="FunFam" id="3.40.50.300:FF:000108">
    <property type="entry name" value="ATP-dependent RNA helicase RhlE"/>
    <property type="match status" value="1"/>
</dbReference>
<dbReference type="CDD" id="cd18787">
    <property type="entry name" value="SF2_C_DEAD"/>
    <property type="match status" value="1"/>
</dbReference>
<feature type="domain" description="Helicase C-terminal" evidence="13">
    <location>
        <begin position="237"/>
        <end position="382"/>
    </location>
</feature>
<dbReference type="RefSeq" id="WP_207870712.1">
    <property type="nucleotide sequence ID" value="NZ_CP062222.1"/>
</dbReference>
<keyword evidence="3" id="KW-0547">Nucleotide-binding</keyword>
<dbReference type="InterPro" id="IPR027417">
    <property type="entry name" value="P-loop_NTPase"/>
</dbReference>
<evidence type="ECO:0000256" key="6">
    <source>
        <dbReference type="ARBA" id="ARBA00022840"/>
    </source>
</evidence>
<keyword evidence="4" id="KW-0378">Hydrolase</keyword>
<evidence type="ECO:0000256" key="5">
    <source>
        <dbReference type="ARBA" id="ARBA00022806"/>
    </source>
</evidence>
<dbReference type="Pfam" id="PF00271">
    <property type="entry name" value="Helicase_C"/>
    <property type="match status" value="1"/>
</dbReference>
<evidence type="ECO:0000313" key="15">
    <source>
        <dbReference type="EMBL" id="QTC91534.1"/>
    </source>
</evidence>
<dbReference type="KEGG" id="bgoe:IFJ75_00935"/>
<dbReference type="SMART" id="SM00487">
    <property type="entry name" value="DEXDc"/>
    <property type="match status" value="1"/>
</dbReference>
<gene>
    <name evidence="15" type="ORF">IFJ75_00935</name>
</gene>
<dbReference type="InterPro" id="IPR014001">
    <property type="entry name" value="Helicase_ATP-bd"/>
</dbReference>
<dbReference type="SUPFAM" id="SSF52540">
    <property type="entry name" value="P-loop containing nucleoside triphosphate hydrolases"/>
    <property type="match status" value="1"/>
</dbReference>
<dbReference type="GO" id="GO:0016787">
    <property type="term" value="F:hydrolase activity"/>
    <property type="evidence" value="ECO:0007669"/>
    <property type="project" value="UniProtKB-KW"/>
</dbReference>
<organism evidence="15 16">
    <name type="scientific">Brevundimonas goettingensis</name>
    <dbReference type="NCBI Taxonomy" id="2774190"/>
    <lineage>
        <taxon>Bacteria</taxon>
        <taxon>Pseudomonadati</taxon>
        <taxon>Pseudomonadota</taxon>
        <taxon>Alphaproteobacteria</taxon>
        <taxon>Caulobacterales</taxon>
        <taxon>Caulobacteraceae</taxon>
        <taxon>Brevundimonas</taxon>
    </lineage>
</organism>
<dbReference type="InterPro" id="IPR001650">
    <property type="entry name" value="Helicase_C-like"/>
</dbReference>
<reference evidence="15" key="1">
    <citation type="submission" date="2020-09" db="EMBL/GenBank/DDBJ databases">
        <title>Brevundimonas sp. LVF2 isolated from a puddle in Goettingen, Germany.</title>
        <authorList>
            <person name="Friedrich I."/>
            <person name="Klassen A."/>
            <person name="Hannes N."/>
            <person name="Schneider D."/>
            <person name="Hertel R."/>
            <person name="Daniel R."/>
        </authorList>
    </citation>
    <scope>NUCLEOTIDE SEQUENCE</scope>
    <source>
        <strain evidence="15">LVF2</strain>
    </source>
</reference>
<evidence type="ECO:0000256" key="3">
    <source>
        <dbReference type="ARBA" id="ARBA00022741"/>
    </source>
</evidence>
<proteinExistence type="inferred from homology"/>
<evidence type="ECO:0000256" key="4">
    <source>
        <dbReference type="ARBA" id="ARBA00022801"/>
    </source>
</evidence>
<dbReference type="GO" id="GO:0009266">
    <property type="term" value="P:response to temperature stimulus"/>
    <property type="evidence" value="ECO:0007669"/>
    <property type="project" value="UniProtKB-ARBA"/>
</dbReference>
<dbReference type="GO" id="GO:0003724">
    <property type="term" value="F:RNA helicase activity"/>
    <property type="evidence" value="ECO:0007669"/>
    <property type="project" value="UniProtKB-EC"/>
</dbReference>
<feature type="compositionally biased region" description="Low complexity" evidence="11">
    <location>
        <begin position="477"/>
        <end position="489"/>
    </location>
</feature>
<evidence type="ECO:0000256" key="8">
    <source>
        <dbReference type="ARBA" id="ARBA00047984"/>
    </source>
</evidence>
<dbReference type="SMART" id="SM00490">
    <property type="entry name" value="HELICc"/>
    <property type="match status" value="1"/>
</dbReference>
<feature type="compositionally biased region" description="Basic and acidic residues" evidence="11">
    <location>
        <begin position="446"/>
        <end position="459"/>
    </location>
</feature>
<dbReference type="PROSITE" id="PS51195">
    <property type="entry name" value="Q_MOTIF"/>
    <property type="match status" value="1"/>
</dbReference>
<feature type="domain" description="DEAD-box RNA helicase Q" evidence="14">
    <location>
        <begin position="4"/>
        <end position="32"/>
    </location>
</feature>
<dbReference type="PROSITE" id="PS51194">
    <property type="entry name" value="HELICASE_CTER"/>
    <property type="match status" value="1"/>
</dbReference>
<dbReference type="AlphaFoldDB" id="A0A975C315"/>
<feature type="short sequence motif" description="Q motif" evidence="10">
    <location>
        <begin position="4"/>
        <end position="32"/>
    </location>
</feature>
<evidence type="ECO:0000256" key="2">
    <source>
        <dbReference type="ARBA" id="ARBA00022490"/>
    </source>
</evidence>
<sequence length="519" mass="56186">MTTKTFESFGLNKALLQALTAEGYTTPTPIQAQAIPDVMLGKDLLGIAQTGTGKTAAFALPILHRLAENRVAPAPRTTRTLILSPTRELASQIADSFKAYGRHLGFKVAVVFGGVKYGPQERALQGGLDVLVATPGRLLDHMQQKTIDLSSTEIFVLDEADQMLDLGFVKPIRQIVARIPAKRQNLFFSATMPTEIGKLAGELLKDPVKVQVTPQSTTVQRISQSIVHVEQGRKRALLTEMFADPEYTRCLVFTKTKHGADKVAAYLEAGGVQAGAIHGNKSQPQRERTLAAFKAGKLRVLVATDIAARGIDVDGVSHVVNFELPFVPEAYVHRIGRTARAGKDGTAVSFVAGDEMKLLRDIEKVTRQKIPATDRRNDKALGLLDQSIMASGVASKASMPDDGRGDRQQRGPRNPRRDGVKSEHGGQPHRVRKSRDGSGARGGGEGQRDRTHHNDRGDRSVASTQPFDPLAADRARSAANAQRPQAPRPEGQAKPDGEFKRRPRGRRPSNGGKGYAAKG</sequence>
<dbReference type="InterPro" id="IPR014014">
    <property type="entry name" value="RNA_helicase_DEAD_Q_motif"/>
</dbReference>
<feature type="region of interest" description="Disordered" evidence="11">
    <location>
        <begin position="391"/>
        <end position="519"/>
    </location>
</feature>
<dbReference type="PROSITE" id="PS51192">
    <property type="entry name" value="HELICASE_ATP_BIND_1"/>
    <property type="match status" value="1"/>
</dbReference>
<evidence type="ECO:0000259" key="12">
    <source>
        <dbReference type="PROSITE" id="PS51192"/>
    </source>
</evidence>
<keyword evidence="6" id="KW-0067">ATP-binding</keyword>
<dbReference type="GO" id="GO:0042255">
    <property type="term" value="P:ribosome assembly"/>
    <property type="evidence" value="ECO:0007669"/>
    <property type="project" value="UniProtKB-ARBA"/>
</dbReference>
<protein>
    <recommendedName>
        <fullName evidence="9">DEAD-box ATP-dependent RNA helicase RhpA</fullName>
        <ecNumber evidence="1">3.6.4.13</ecNumber>
    </recommendedName>
</protein>
<evidence type="ECO:0000259" key="14">
    <source>
        <dbReference type="PROSITE" id="PS51195"/>
    </source>
</evidence>
<name>A0A975C315_9CAUL</name>
<comment type="catalytic activity">
    <reaction evidence="8">
        <text>ATP + H2O = ADP + phosphate + H(+)</text>
        <dbReference type="Rhea" id="RHEA:13065"/>
        <dbReference type="ChEBI" id="CHEBI:15377"/>
        <dbReference type="ChEBI" id="CHEBI:15378"/>
        <dbReference type="ChEBI" id="CHEBI:30616"/>
        <dbReference type="ChEBI" id="CHEBI:43474"/>
        <dbReference type="ChEBI" id="CHEBI:456216"/>
        <dbReference type="EC" id="3.6.4.13"/>
    </reaction>
</comment>
<dbReference type="InterPro" id="IPR050079">
    <property type="entry name" value="DEAD_box_RNA_helicase"/>
</dbReference>
<dbReference type="Gene3D" id="3.40.50.300">
    <property type="entry name" value="P-loop containing nucleotide triphosphate hydrolases"/>
    <property type="match status" value="2"/>
</dbReference>
<keyword evidence="5 15" id="KW-0347">Helicase</keyword>
<evidence type="ECO:0000256" key="9">
    <source>
        <dbReference type="ARBA" id="ARBA00074363"/>
    </source>
</evidence>
<evidence type="ECO:0000256" key="7">
    <source>
        <dbReference type="ARBA" id="ARBA00038437"/>
    </source>
</evidence>
<feature type="compositionally biased region" description="Basic and acidic residues" evidence="11">
    <location>
        <begin position="491"/>
        <end position="500"/>
    </location>
</feature>
<comment type="similarity">
    <text evidence="7">Belongs to the DEAD box helicase family.</text>
</comment>
<dbReference type="InterPro" id="IPR044742">
    <property type="entry name" value="DEAD/DEAH_RhlB"/>
</dbReference>
<dbReference type="EC" id="3.6.4.13" evidence="1"/>
<dbReference type="GO" id="GO:0005829">
    <property type="term" value="C:cytosol"/>
    <property type="evidence" value="ECO:0007669"/>
    <property type="project" value="TreeGrafter"/>
</dbReference>
<evidence type="ECO:0000256" key="11">
    <source>
        <dbReference type="SAM" id="MobiDB-lite"/>
    </source>
</evidence>
<dbReference type="GO" id="GO:0003676">
    <property type="term" value="F:nucleic acid binding"/>
    <property type="evidence" value="ECO:0007669"/>
    <property type="project" value="InterPro"/>
</dbReference>
<accession>A0A975C315</accession>